<dbReference type="InterPro" id="IPR049730">
    <property type="entry name" value="SNF2/RAD54-like_C"/>
</dbReference>
<dbReference type="Pfam" id="PF00176">
    <property type="entry name" value="SNF2-rel_dom"/>
    <property type="match status" value="1"/>
</dbReference>
<evidence type="ECO:0000256" key="5">
    <source>
        <dbReference type="ARBA" id="ARBA00022833"/>
    </source>
</evidence>
<evidence type="ECO:0000256" key="1">
    <source>
        <dbReference type="ARBA" id="ARBA00008438"/>
    </source>
</evidence>
<dbReference type="EMBL" id="CAXHTA020000020">
    <property type="protein sequence ID" value="CAL5229513.1"/>
    <property type="molecule type" value="Genomic_DNA"/>
</dbReference>
<dbReference type="InterPro" id="IPR001841">
    <property type="entry name" value="Znf_RING"/>
</dbReference>
<dbReference type="InterPro" id="IPR017907">
    <property type="entry name" value="Znf_RING_CS"/>
</dbReference>
<dbReference type="InterPro" id="IPR001202">
    <property type="entry name" value="WW_dom"/>
</dbReference>
<dbReference type="Gene3D" id="3.40.50.300">
    <property type="entry name" value="P-loop containing nucleotide triphosphate hydrolases"/>
    <property type="match status" value="1"/>
</dbReference>
<dbReference type="Proteomes" id="UP001497392">
    <property type="component" value="Unassembled WGS sequence"/>
</dbReference>
<feature type="domain" description="WW" evidence="8">
    <location>
        <begin position="209"/>
        <end position="242"/>
    </location>
</feature>
<dbReference type="InterPro" id="IPR052583">
    <property type="entry name" value="ATP-helicase/E3_Ub-Ligase"/>
</dbReference>
<evidence type="ECO:0000256" key="3">
    <source>
        <dbReference type="ARBA" id="ARBA00022771"/>
    </source>
</evidence>
<dbReference type="Pfam" id="PF00271">
    <property type="entry name" value="Helicase_C"/>
    <property type="match status" value="1"/>
</dbReference>
<dbReference type="PROSITE" id="PS51194">
    <property type="entry name" value="HELICASE_CTER"/>
    <property type="match status" value="1"/>
</dbReference>
<evidence type="ECO:0000256" key="6">
    <source>
        <dbReference type="PROSITE-ProRule" id="PRU00175"/>
    </source>
</evidence>
<sequence>MQGVEDGSELGTTTTQGHPLKRVWDAAVSLHGMGLLHFQVDQVDDVAEDSSKEGHALAIRASGKLSLPHISAAGLPDSSRAAYLAVNVLLQYIMTLQPEASSASADTHVQEPENGDADSAGPQDDAQDLAGMELDVRERIYDMVRPLDWMEEAPEPPGLACTMRGYQRRALAWMVSREACAAAPDQEGSSSRPSPSKFTAAGSPTVWNGSPHPSWQRVVLPSGLPFYHNWITGAMQWQPPAAPKQLRGGVLADEMGLGKTVVCLALILRDAAASRSASGRGGTLVAATPALMGQWEAEAQRHAPGLKVVVYDGVSRKSLKDEDQDRNKRKSKKSFKKMSREERFKTSAEVWEAQAAIVGRNANAAAERPADEQAAGSEDETSQAQHAYQAQLERLLAADVVLVPYGVLSQEVHQARGARGAGLSLRHAKRYLIADSPLTAISWWRLLLDEAQNVGDGFSQVGDMAAMVRAQSRWVVTGTPIGSGGLTDLHGLLRVLQHDPFQDRQLWQACVARPYARDELWVLERLESVLQPIMWRNDKISVGDELKLPPRTLDKVPVHFGEGERLFYGQVQDAAVPIRQALAHHPEAGSSWAVPPAEAAADDAPPSPRSSTAWQQRKLANAARKAEEAAGTAVLQLRRCCDHPQLTSFWRQMGQEMQLQGAGRAGVLTIAEANTRLADFAQNKLQAMERDLCTLLNTLAVSLLNEAAGSAEKKEGRPVNKGKGQKRAADTEEAKETPRKRKKGEDGAAEPRDPQELRLEALQLLRKSYVISQNGIQGTWGEDASFILPANAIRAWRPIEVNVYELLSDLLENSGVDRLDNEDPARMRASAQAKLAEITEGQTTAAEAKSAAVAQLHHHVVACRLKAVQQCEAAMRAGWRDGFPEWAEPRQWTDSFLQRYEDCKAEDSLASTAQEQVQRAAVTEMLRPAEESLIERRSLLECICMPPILQSHAEGVDAVLSVLTGSAHHVSRAPEQPHPAALQQAPEHMLMEMACQPSRRKEALLAAAHIRECDPGTTWMALSLMRRMRSDLRRELHRLSERQTKASRVLAQNGLLAATAALEAVCAQLDFVRSLRELYSAELAAHVASYNLEQANNEARATAQAVSSNTKDLSRGALRKEINERERKCKDMLHQHRFMRQTANSESAVLAEEEGPVLRERALQELAPGPKSWEAGTRARTGLAACLAGFSLTAKEAPASSAAVATQAIQKHSSAQASGLPASAPALPAQQHVKLANAAEVRQKRQAFLDSLQQGSQPQGNGLMNREAEAMGTANQGTSSEQPGAAEQSGSQQGDEQACASGSAQQAHQECEICLTPMRFAYLLPCGHSMCENCYGNTYPRGTKRLHCIFCRKPFAASAAFRCPVAVSQQLRRDDPKYAMVSVQGDYGAKVVALLRRLIWLKVNEPDIKSLVFSQWKDALLVVSKALSAHSIGHVSLTGGRQGKGPRKVIKHFQEDPETKVFLLTRGQGAAGLTLTQASYVFLLEPSLNVAVEQQALARVHRFGQTRPVRIVRFICHDTVEEEVVREAESKQALLTEAAQNTGNEAQRQEDISGGQLRRLLDAALRHRLAEQPAGASGSQPVHLIE</sequence>
<keyword evidence="12" id="KW-1185">Reference proteome</keyword>
<dbReference type="SUPFAM" id="SSF57850">
    <property type="entry name" value="RING/U-box"/>
    <property type="match status" value="1"/>
</dbReference>
<dbReference type="Pfam" id="PF13920">
    <property type="entry name" value="zf-C3HC4_3"/>
    <property type="match status" value="1"/>
</dbReference>
<keyword evidence="5" id="KW-0862">Zinc</keyword>
<feature type="compositionally biased region" description="Polar residues" evidence="7">
    <location>
        <begin position="1273"/>
        <end position="1301"/>
    </location>
</feature>
<feature type="compositionally biased region" description="Basic residues" evidence="7">
    <location>
        <begin position="327"/>
        <end position="337"/>
    </location>
</feature>
<feature type="region of interest" description="Disordered" evidence="7">
    <location>
        <begin position="362"/>
        <end position="384"/>
    </location>
</feature>
<keyword evidence="4" id="KW-0378">Hydrolase</keyword>
<feature type="region of interest" description="Disordered" evidence="7">
    <location>
        <begin position="710"/>
        <end position="755"/>
    </location>
</feature>
<dbReference type="InterPro" id="IPR027417">
    <property type="entry name" value="P-loop_NTPase"/>
</dbReference>
<dbReference type="InterPro" id="IPR001650">
    <property type="entry name" value="Helicase_C-like"/>
</dbReference>
<evidence type="ECO:0000259" key="8">
    <source>
        <dbReference type="PROSITE" id="PS50020"/>
    </source>
</evidence>
<feature type="domain" description="Helicase C-terminal" evidence="10">
    <location>
        <begin position="1394"/>
        <end position="1554"/>
    </location>
</feature>
<gene>
    <name evidence="11" type="primary">g12852</name>
    <name evidence="11" type="ORF">VP750_LOCUS11419</name>
</gene>
<evidence type="ECO:0000259" key="10">
    <source>
        <dbReference type="PROSITE" id="PS51194"/>
    </source>
</evidence>
<feature type="domain" description="RING-type" evidence="9">
    <location>
        <begin position="1311"/>
        <end position="1352"/>
    </location>
</feature>
<feature type="compositionally biased region" description="Basic and acidic residues" evidence="7">
    <location>
        <begin position="727"/>
        <end position="755"/>
    </location>
</feature>
<keyword evidence="3 6" id="KW-0863">Zinc-finger</keyword>
<dbReference type="InterPro" id="IPR014001">
    <property type="entry name" value="Helicase_ATP-bd"/>
</dbReference>
<evidence type="ECO:0000259" key="9">
    <source>
        <dbReference type="PROSITE" id="PS50089"/>
    </source>
</evidence>
<evidence type="ECO:0000256" key="2">
    <source>
        <dbReference type="ARBA" id="ARBA00022723"/>
    </source>
</evidence>
<feature type="compositionally biased region" description="Polar residues" evidence="7">
    <location>
        <begin position="187"/>
        <end position="197"/>
    </location>
</feature>
<name>A0ABP1GIH0_9CHLO</name>
<protein>
    <submittedName>
        <fullName evidence="11">G12852 protein</fullName>
    </submittedName>
</protein>
<evidence type="ECO:0000256" key="7">
    <source>
        <dbReference type="SAM" id="MobiDB-lite"/>
    </source>
</evidence>
<dbReference type="SUPFAM" id="SSF52540">
    <property type="entry name" value="P-loop containing nucleoside triphosphate hydrolases"/>
    <property type="match status" value="2"/>
</dbReference>
<dbReference type="InterPro" id="IPR000330">
    <property type="entry name" value="SNF2_N"/>
</dbReference>
<feature type="region of interest" description="Disordered" evidence="7">
    <location>
        <begin position="589"/>
        <end position="612"/>
    </location>
</feature>
<accession>A0ABP1GIH0</accession>
<dbReference type="SMART" id="SM00490">
    <property type="entry name" value="HELICc"/>
    <property type="match status" value="1"/>
</dbReference>
<comment type="caution">
    <text evidence="11">The sequence shown here is derived from an EMBL/GenBank/DDBJ whole genome shotgun (WGS) entry which is preliminary data.</text>
</comment>
<dbReference type="Gene3D" id="3.40.50.10810">
    <property type="entry name" value="Tandem AAA-ATPase domain"/>
    <property type="match status" value="2"/>
</dbReference>
<feature type="compositionally biased region" description="Low complexity" evidence="7">
    <location>
        <begin position="362"/>
        <end position="375"/>
    </location>
</feature>
<keyword evidence="2" id="KW-0479">Metal-binding</keyword>
<evidence type="ECO:0000313" key="11">
    <source>
        <dbReference type="EMBL" id="CAL5229513.1"/>
    </source>
</evidence>
<evidence type="ECO:0000313" key="12">
    <source>
        <dbReference type="Proteomes" id="UP001497392"/>
    </source>
</evidence>
<dbReference type="PROSITE" id="PS00518">
    <property type="entry name" value="ZF_RING_1"/>
    <property type="match status" value="1"/>
</dbReference>
<feature type="compositionally biased region" description="Low complexity" evidence="7">
    <location>
        <begin position="590"/>
        <end position="612"/>
    </location>
</feature>
<dbReference type="PANTHER" id="PTHR45865:SF1">
    <property type="entry name" value="E3 UBIQUITIN-PROTEIN LIGASE SHPRH"/>
    <property type="match status" value="1"/>
</dbReference>
<dbReference type="CDD" id="cd00201">
    <property type="entry name" value="WW"/>
    <property type="match status" value="1"/>
</dbReference>
<dbReference type="SMART" id="SM00487">
    <property type="entry name" value="DEXDc"/>
    <property type="match status" value="1"/>
</dbReference>
<dbReference type="InterPro" id="IPR013083">
    <property type="entry name" value="Znf_RING/FYVE/PHD"/>
</dbReference>
<dbReference type="PROSITE" id="PS50020">
    <property type="entry name" value="WW_DOMAIN_2"/>
    <property type="match status" value="1"/>
</dbReference>
<dbReference type="InterPro" id="IPR038718">
    <property type="entry name" value="SNF2-like_sf"/>
</dbReference>
<feature type="region of interest" description="Disordered" evidence="7">
    <location>
        <begin position="319"/>
        <end position="340"/>
    </location>
</feature>
<feature type="region of interest" description="Disordered" evidence="7">
    <location>
        <begin position="1272"/>
        <end position="1301"/>
    </location>
</feature>
<dbReference type="Gene3D" id="3.30.40.10">
    <property type="entry name" value="Zinc/RING finger domain, C3HC4 (zinc finger)"/>
    <property type="match status" value="1"/>
</dbReference>
<reference evidence="11 12" key="1">
    <citation type="submission" date="2024-06" db="EMBL/GenBank/DDBJ databases">
        <authorList>
            <person name="Kraege A."/>
            <person name="Thomma B."/>
        </authorList>
    </citation>
    <scope>NUCLEOTIDE SEQUENCE [LARGE SCALE GENOMIC DNA]</scope>
</reference>
<dbReference type="CDD" id="cd18793">
    <property type="entry name" value="SF2_C_SNF"/>
    <property type="match status" value="1"/>
</dbReference>
<organism evidence="11 12">
    <name type="scientific">Coccomyxa viridis</name>
    <dbReference type="NCBI Taxonomy" id="1274662"/>
    <lineage>
        <taxon>Eukaryota</taxon>
        <taxon>Viridiplantae</taxon>
        <taxon>Chlorophyta</taxon>
        <taxon>core chlorophytes</taxon>
        <taxon>Trebouxiophyceae</taxon>
        <taxon>Trebouxiophyceae incertae sedis</taxon>
        <taxon>Coccomyxaceae</taxon>
        <taxon>Coccomyxa</taxon>
    </lineage>
</organism>
<feature type="region of interest" description="Disordered" evidence="7">
    <location>
        <begin position="103"/>
        <end position="126"/>
    </location>
</feature>
<dbReference type="PANTHER" id="PTHR45865">
    <property type="entry name" value="E3 UBIQUITIN-PROTEIN LIGASE SHPRH FAMILY MEMBER"/>
    <property type="match status" value="1"/>
</dbReference>
<dbReference type="PROSITE" id="PS50089">
    <property type="entry name" value="ZF_RING_2"/>
    <property type="match status" value="1"/>
</dbReference>
<dbReference type="SMART" id="SM00184">
    <property type="entry name" value="RING"/>
    <property type="match status" value="1"/>
</dbReference>
<evidence type="ECO:0000256" key="4">
    <source>
        <dbReference type="ARBA" id="ARBA00022801"/>
    </source>
</evidence>
<proteinExistence type="inferred from homology"/>
<comment type="similarity">
    <text evidence="1">Belongs to the SNF2/RAD54 helicase family. RAD16 subfamily.</text>
</comment>
<feature type="region of interest" description="Disordered" evidence="7">
    <location>
        <begin position="183"/>
        <end position="211"/>
    </location>
</feature>